<name>A0A0G0QW07_9BACT</name>
<feature type="transmembrane region" description="Helical" evidence="1">
    <location>
        <begin position="95"/>
        <end position="111"/>
    </location>
</feature>
<feature type="transmembrane region" description="Helical" evidence="1">
    <location>
        <begin position="283"/>
        <end position="301"/>
    </location>
</feature>
<organism evidence="2 3">
    <name type="scientific">Candidatus Woesebacteria bacterium GW2011_GWB1_40_12</name>
    <dbReference type="NCBI Taxonomy" id="1618576"/>
    <lineage>
        <taxon>Bacteria</taxon>
        <taxon>Candidatus Woeseibacteriota</taxon>
    </lineage>
</organism>
<reference evidence="2 3" key="1">
    <citation type="journal article" date="2015" name="Nature">
        <title>rRNA introns, odd ribosomes, and small enigmatic genomes across a large radiation of phyla.</title>
        <authorList>
            <person name="Brown C.T."/>
            <person name="Hug L.A."/>
            <person name="Thomas B.C."/>
            <person name="Sharon I."/>
            <person name="Castelle C.J."/>
            <person name="Singh A."/>
            <person name="Wilkins M.J."/>
            <person name="Williams K.H."/>
            <person name="Banfield J.F."/>
        </authorList>
    </citation>
    <scope>NUCLEOTIDE SEQUENCE [LARGE SCALE GENOMIC DNA]</scope>
</reference>
<feature type="transmembrane region" description="Helical" evidence="1">
    <location>
        <begin position="139"/>
        <end position="164"/>
    </location>
</feature>
<keyword evidence="1" id="KW-0472">Membrane</keyword>
<feature type="transmembrane region" description="Helical" evidence="1">
    <location>
        <begin position="258"/>
        <end position="277"/>
    </location>
</feature>
<evidence type="ECO:0008006" key="4">
    <source>
        <dbReference type="Google" id="ProtNLM"/>
    </source>
</evidence>
<evidence type="ECO:0000313" key="3">
    <source>
        <dbReference type="Proteomes" id="UP000034215"/>
    </source>
</evidence>
<evidence type="ECO:0000256" key="1">
    <source>
        <dbReference type="SAM" id="Phobius"/>
    </source>
</evidence>
<feature type="transmembrane region" description="Helical" evidence="1">
    <location>
        <begin position="230"/>
        <end position="251"/>
    </location>
</feature>
<sequence>MQIIIFALIIIAEFLTTPKVLLFYDQIEYLKIVSTHSFLQVFTLGHFPIHPIFLSTFWMTSRIVVPNYTAFIFGVISAILMFKICAKIFSKEKYFWIPALLFLLFPGVWLINTNLMIQSVLLTFYLLAIYFFIKRKAFAFLLTLFLMMGVHVDALYWIPTIFLIPILLKKELKIDKKITIRFAKLAFLSVALSVLFYAFIYVFIRKDFGGSTEQIFAYSSFGFLRIIRNIWVAFINSFGSVTPFILLFLLIKNVRSKIEWVAWFVFALLMSVGGAYWEGDLMMRRIVFAGVILSIALYKYLKEKSVFLILFLLPIVGLNALLYYKNSPDMPLIVMQKSIDKLPKGQVLLASHYYYPFIKYDGKILWFESGDINQIDGLLNDGKRIFITRESIAAPYLLVVGNNYHITSLSKVGNSESRVLFDKYMFDLYGDSLEIKRMGDGKISESAGEPVVFYGKTFLQRLSRMRINYGDGGVWIWSIVSGHKDAVYWTYKDARGAWVWPEISIQ</sequence>
<keyword evidence="1" id="KW-1133">Transmembrane helix</keyword>
<protein>
    <recommendedName>
        <fullName evidence="4">Glycosyltransferase RgtA/B/C/D-like domain-containing protein</fullName>
    </recommendedName>
</protein>
<feature type="transmembrane region" description="Helical" evidence="1">
    <location>
        <begin position="38"/>
        <end position="58"/>
    </location>
</feature>
<proteinExistence type="predicted"/>
<dbReference type="Proteomes" id="UP000034215">
    <property type="component" value="Unassembled WGS sequence"/>
</dbReference>
<dbReference type="AlphaFoldDB" id="A0A0G0QW07"/>
<dbReference type="EMBL" id="LBYA01000005">
    <property type="protein sequence ID" value="KKR44388.1"/>
    <property type="molecule type" value="Genomic_DNA"/>
</dbReference>
<accession>A0A0G0QW07</accession>
<comment type="caution">
    <text evidence="2">The sequence shown here is derived from an EMBL/GenBank/DDBJ whole genome shotgun (WGS) entry which is preliminary data.</text>
</comment>
<gene>
    <name evidence="2" type="ORF">UT76_C0005G0014</name>
</gene>
<feature type="transmembrane region" description="Helical" evidence="1">
    <location>
        <begin position="185"/>
        <end position="204"/>
    </location>
</feature>
<feature type="transmembrane region" description="Helical" evidence="1">
    <location>
        <begin position="306"/>
        <end position="324"/>
    </location>
</feature>
<feature type="transmembrane region" description="Helical" evidence="1">
    <location>
        <begin position="70"/>
        <end position="89"/>
    </location>
</feature>
<keyword evidence="1" id="KW-0812">Transmembrane</keyword>
<evidence type="ECO:0000313" key="2">
    <source>
        <dbReference type="EMBL" id="KKR44388.1"/>
    </source>
</evidence>